<evidence type="ECO:0000259" key="1">
    <source>
        <dbReference type="Pfam" id="PF02720"/>
    </source>
</evidence>
<dbReference type="Pfam" id="PF02720">
    <property type="entry name" value="DUF222"/>
    <property type="match status" value="1"/>
</dbReference>
<organism evidence="2 3">
    <name type="scientific">Mycolicibacterium iranicum</name>
    <name type="common">Mycobacterium iranicum</name>
    <dbReference type="NCBI Taxonomy" id="912594"/>
    <lineage>
        <taxon>Bacteria</taxon>
        <taxon>Bacillati</taxon>
        <taxon>Actinomycetota</taxon>
        <taxon>Actinomycetes</taxon>
        <taxon>Mycobacteriales</taxon>
        <taxon>Mycobacteriaceae</taxon>
        <taxon>Mycolicibacterium</taxon>
    </lineage>
</organism>
<dbReference type="AlphaFoldDB" id="A0A839PYQ1"/>
<accession>A0A839PYQ1</accession>
<proteinExistence type="predicted"/>
<sequence>MSSKKEVIAALDAVDRAHRAVSALPFQSLSPADQRALLVRLEAVTKQLSVMQKRLLGQMVAGPPPVQFAGAPWAEVLARRLRISVGEAQRRIAEAGAGAAPG</sequence>
<protein>
    <recommendedName>
        <fullName evidence="1">DUF222 domain-containing protein</fullName>
    </recommendedName>
</protein>
<dbReference type="Proteomes" id="UP000550501">
    <property type="component" value="Unassembled WGS sequence"/>
</dbReference>
<evidence type="ECO:0000313" key="3">
    <source>
        <dbReference type="Proteomes" id="UP000550501"/>
    </source>
</evidence>
<dbReference type="InterPro" id="IPR003870">
    <property type="entry name" value="DUF222"/>
</dbReference>
<comment type="caution">
    <text evidence="2">The sequence shown here is derived from an EMBL/GenBank/DDBJ whole genome shotgun (WGS) entry which is preliminary data.</text>
</comment>
<feature type="domain" description="DUF222" evidence="1">
    <location>
        <begin position="36"/>
        <end position="95"/>
    </location>
</feature>
<reference evidence="2 3" key="1">
    <citation type="submission" date="2020-08" db="EMBL/GenBank/DDBJ databases">
        <title>The Agave Microbiome: Exploring the role of microbial communities in plant adaptations to desert environments.</title>
        <authorList>
            <person name="Partida-Martinez L.P."/>
        </authorList>
    </citation>
    <scope>NUCLEOTIDE SEQUENCE [LARGE SCALE GENOMIC DNA]</scope>
    <source>
        <strain evidence="2 3">AT2.18</strain>
    </source>
</reference>
<gene>
    <name evidence="2" type="ORF">FHR72_000745</name>
</gene>
<evidence type="ECO:0000313" key="2">
    <source>
        <dbReference type="EMBL" id="MBB2989288.1"/>
    </source>
</evidence>
<dbReference type="RefSeq" id="WP_183466524.1">
    <property type="nucleotide sequence ID" value="NZ_JACHVU010000001.1"/>
</dbReference>
<keyword evidence="3" id="KW-1185">Reference proteome</keyword>
<dbReference type="EMBL" id="JACHVU010000001">
    <property type="protein sequence ID" value="MBB2989288.1"/>
    <property type="molecule type" value="Genomic_DNA"/>
</dbReference>
<name>A0A839PYQ1_MYCIR</name>